<protein>
    <recommendedName>
        <fullName evidence="1">HTH cro/C1-type domain-containing protein</fullName>
    </recommendedName>
</protein>
<organism evidence="2 3">
    <name type="scientific">Ligilactobacillus faecis</name>
    <dbReference type="NCBI Taxonomy" id="762833"/>
    <lineage>
        <taxon>Bacteria</taxon>
        <taxon>Bacillati</taxon>
        <taxon>Bacillota</taxon>
        <taxon>Bacilli</taxon>
        <taxon>Lactobacillales</taxon>
        <taxon>Lactobacillaceae</taxon>
        <taxon>Ligilactobacillus</taxon>
    </lineage>
</organism>
<dbReference type="EMBL" id="JBCLUF010000004">
    <property type="protein sequence ID" value="MEY8661609.1"/>
    <property type="molecule type" value="Genomic_DNA"/>
</dbReference>
<comment type="caution">
    <text evidence="2">The sequence shown here is derived from an EMBL/GenBank/DDBJ whole genome shotgun (WGS) entry which is preliminary data.</text>
</comment>
<dbReference type="SUPFAM" id="SSF47413">
    <property type="entry name" value="lambda repressor-like DNA-binding domains"/>
    <property type="match status" value="1"/>
</dbReference>
<dbReference type="InterPro" id="IPR011990">
    <property type="entry name" value="TPR-like_helical_dom_sf"/>
</dbReference>
<dbReference type="NCBIfam" id="TIGR01716">
    <property type="entry name" value="RGG_Cterm"/>
    <property type="match status" value="1"/>
</dbReference>
<dbReference type="InterPro" id="IPR001387">
    <property type="entry name" value="Cro/C1-type_HTH"/>
</dbReference>
<evidence type="ECO:0000313" key="3">
    <source>
        <dbReference type="Proteomes" id="UP001565236"/>
    </source>
</evidence>
<dbReference type="InterPro" id="IPR010057">
    <property type="entry name" value="Transcription_activator_Rgg_C"/>
</dbReference>
<keyword evidence="3" id="KW-1185">Reference proteome</keyword>
<feature type="domain" description="HTH cro/C1-type" evidence="1">
    <location>
        <begin position="6"/>
        <end position="59"/>
    </location>
</feature>
<dbReference type="InterPro" id="IPR010982">
    <property type="entry name" value="Lambda_DNA-bd_dom_sf"/>
</dbReference>
<accession>A0ABV4DMW3</accession>
<gene>
    <name evidence="2" type="ORF">AALT52_01680</name>
</gene>
<dbReference type="InterPro" id="IPR053163">
    <property type="entry name" value="HTH-type_regulator_Rgg"/>
</dbReference>
<reference evidence="2 3" key="1">
    <citation type="submission" date="2024-03" db="EMBL/GenBank/DDBJ databases">
        <title>Mouse gut bacterial collection (mGBC) of GemPharmatech.</title>
        <authorList>
            <person name="He Y."/>
            <person name="Dong L."/>
            <person name="Wu D."/>
            <person name="Gao X."/>
            <person name="Lin Z."/>
        </authorList>
    </citation>
    <scope>NUCLEOTIDE SEQUENCE [LARGE SCALE GENOMIC DNA]</scope>
    <source>
        <strain evidence="2 3">15-30</strain>
    </source>
</reference>
<evidence type="ECO:0000313" key="2">
    <source>
        <dbReference type="EMBL" id="MEY8661609.1"/>
    </source>
</evidence>
<dbReference type="CDD" id="cd00093">
    <property type="entry name" value="HTH_XRE"/>
    <property type="match status" value="1"/>
</dbReference>
<dbReference type="RefSeq" id="WP_369940602.1">
    <property type="nucleotide sequence ID" value="NZ_JBCLUF010000004.1"/>
</dbReference>
<dbReference type="PROSITE" id="PS50943">
    <property type="entry name" value="HTH_CROC1"/>
    <property type="match status" value="1"/>
</dbReference>
<proteinExistence type="predicted"/>
<dbReference type="Gene3D" id="1.25.40.10">
    <property type="entry name" value="Tetratricopeptide repeat domain"/>
    <property type="match status" value="1"/>
</dbReference>
<dbReference type="Proteomes" id="UP001565236">
    <property type="component" value="Unassembled WGS sequence"/>
</dbReference>
<sequence>MYGETVKQIREAKNLSLKAVYTGICSKTNAIAFEKGERMLAADKFSEVLANLMVTTEEFHWIENGYRPAEKDYHLYLMRRSWNAQELEKFEQQLKSIERSETVTQVWLASYRLLNAYGQKRPLDEHDLGVVVSYFTRLSSWTLEDIHLFASNCYTLPYDLMLGLLNEALKVQKRYAYYKDSDKIFATVLVNCLEEVFNQGDLLTASELLEHLKEFTGDITMLGFKLFEKYYQARLIYQGEDQARGKKELQKIYYVAEVLEDQLVMNEIKKVIS</sequence>
<name>A0ABV4DMW3_9LACO</name>
<dbReference type="Pfam" id="PF21259">
    <property type="entry name" value="Rgg_C"/>
    <property type="match status" value="1"/>
</dbReference>
<dbReference type="PANTHER" id="PTHR37038">
    <property type="entry name" value="TRANSCRIPTIONAL REGULATOR-RELATED"/>
    <property type="match status" value="1"/>
</dbReference>
<evidence type="ECO:0000259" key="1">
    <source>
        <dbReference type="PROSITE" id="PS50943"/>
    </source>
</evidence>